<evidence type="ECO:0000313" key="3">
    <source>
        <dbReference type="EMBL" id="TIC68429.1"/>
    </source>
</evidence>
<evidence type="ECO:0000256" key="1">
    <source>
        <dbReference type="ARBA" id="ARBA00009797"/>
    </source>
</evidence>
<evidence type="ECO:0000313" key="9">
    <source>
        <dbReference type="Proteomes" id="UP000310708"/>
    </source>
</evidence>
<gene>
    <name evidence="3" type="ORF">E3Q01_00918</name>
    <name evidence="4" type="ORF">E3Q02_00282</name>
    <name evidence="5" type="ORF">E3Q03_00567</name>
    <name evidence="2" type="ORF">E3Q22_00710</name>
</gene>
<dbReference type="EMBL" id="SPRV01000003">
    <property type="protein sequence ID" value="TIC71548.1"/>
    <property type="molecule type" value="Genomic_DNA"/>
</dbReference>
<reference evidence="6 7" key="1">
    <citation type="submission" date="2019-03" db="EMBL/GenBank/DDBJ databases">
        <title>Sequencing 25 genomes of Wallemia mellicola.</title>
        <authorList>
            <person name="Gostincar C."/>
        </authorList>
    </citation>
    <scope>NUCLEOTIDE SEQUENCE [LARGE SCALE GENOMIC DNA]</scope>
    <source>
        <strain evidence="4 7">EXF-1274</strain>
        <strain evidence="5 6">EXF-1277</strain>
        <strain evidence="2 8">EXF-6152</strain>
        <strain evidence="3 9">EXF-757</strain>
    </source>
</reference>
<proteinExistence type="inferred from homology"/>
<dbReference type="AlphaFoldDB" id="A0A4T0QQ21"/>
<dbReference type="GO" id="GO:0045145">
    <property type="term" value="F:single-stranded DNA 5'-3' DNA exonuclease activity"/>
    <property type="evidence" value="ECO:0007669"/>
    <property type="project" value="InterPro"/>
</dbReference>
<evidence type="ECO:0000313" key="8">
    <source>
        <dbReference type="Proteomes" id="UP000310685"/>
    </source>
</evidence>
<comment type="caution">
    <text evidence="4">The sequence shown here is derived from an EMBL/GenBank/DDBJ whole genome shotgun (WGS) entry which is preliminary data.</text>
</comment>
<evidence type="ECO:0000313" key="6">
    <source>
        <dbReference type="Proteomes" id="UP000305362"/>
    </source>
</evidence>
<dbReference type="PANTHER" id="PTHR14464:SF4">
    <property type="entry name" value="EXONUCLEASE V"/>
    <property type="match status" value="1"/>
</dbReference>
<dbReference type="EMBL" id="SPRW01000002">
    <property type="protein sequence ID" value="TIC70943.1"/>
    <property type="molecule type" value="Genomic_DNA"/>
</dbReference>
<organism evidence="4 7">
    <name type="scientific">Wallemia mellicola</name>
    <dbReference type="NCBI Taxonomy" id="1708541"/>
    <lineage>
        <taxon>Eukaryota</taxon>
        <taxon>Fungi</taxon>
        <taxon>Dikarya</taxon>
        <taxon>Basidiomycota</taxon>
        <taxon>Wallemiomycotina</taxon>
        <taxon>Wallemiomycetes</taxon>
        <taxon>Wallemiales</taxon>
        <taxon>Wallemiaceae</taxon>
        <taxon>Wallemia</taxon>
    </lineage>
</organism>
<evidence type="ECO:0008006" key="10">
    <source>
        <dbReference type="Google" id="ProtNLM"/>
    </source>
</evidence>
<dbReference type="PANTHER" id="PTHR14464">
    <property type="entry name" value="EXONUCLEASE V"/>
    <property type="match status" value="1"/>
</dbReference>
<dbReference type="Pfam" id="PF09810">
    <property type="entry name" value="Exo5"/>
    <property type="match status" value="2"/>
</dbReference>
<dbReference type="GO" id="GO:0036297">
    <property type="term" value="P:interstrand cross-link repair"/>
    <property type="evidence" value="ECO:0007669"/>
    <property type="project" value="TreeGrafter"/>
</dbReference>
<dbReference type="EMBL" id="SPRX01000007">
    <property type="protein sequence ID" value="TIC68429.1"/>
    <property type="molecule type" value="Genomic_DNA"/>
</dbReference>
<dbReference type="Proteomes" id="UP000310685">
    <property type="component" value="Unassembled WGS sequence"/>
</dbReference>
<dbReference type="Proteomes" id="UP000309601">
    <property type="component" value="Unassembled WGS sequence"/>
</dbReference>
<accession>A0A4T0QQ21</accession>
<evidence type="ECO:0000313" key="4">
    <source>
        <dbReference type="EMBL" id="TIC70943.1"/>
    </source>
</evidence>
<evidence type="ECO:0000313" key="5">
    <source>
        <dbReference type="EMBL" id="TIC71548.1"/>
    </source>
</evidence>
<dbReference type="GO" id="GO:0005634">
    <property type="term" value="C:nucleus"/>
    <property type="evidence" value="ECO:0007669"/>
    <property type="project" value="TreeGrafter"/>
</dbReference>
<dbReference type="InterPro" id="IPR011604">
    <property type="entry name" value="PDDEXK-like_dom_sf"/>
</dbReference>
<dbReference type="OrthoDB" id="354769at2759"/>
<dbReference type="InterPro" id="IPR019190">
    <property type="entry name" value="EXOV"/>
</dbReference>
<sequence>MSDYDKEFDDNWLDTAEVRAFAEEIEAGIDNKDKKRDRSTSIEIITTPPYERFRKKAGFLAATDISEIQWCAYQKLYNEITGGSTIPVNKRTAEIIGDTGKKVTIDRSKALAKEELMDKGSTHHDKLERELYGYLEDDLVDIRFEDDVDYYVVWLHQCCEQLATLETQGRCREFGVRGYIDGHTVQGDIDELKLDRNTNKVRVIDDKTRSDGCMPRYTNRGHRAQLMVYHKLLSGFPTFDWEAWFTTHQIDIDQEVKTPLIRQQLMTEDKPSLTLRPLIAQLRRVSVFMLGNIDEEVEIVYHNANDGRHIGRDVFKYEEEEFAGYIKQAFDFWFKGQYQGVDIEEVYKCNSCEYRENCEWLDLQHKKALSRNKKSKLI</sequence>
<evidence type="ECO:0000313" key="2">
    <source>
        <dbReference type="EMBL" id="TIB81778.1"/>
    </source>
</evidence>
<dbReference type="Proteomes" id="UP000305362">
    <property type="component" value="Unassembled WGS sequence"/>
</dbReference>
<name>A0A4T0QQ21_9BASI</name>
<evidence type="ECO:0000313" key="7">
    <source>
        <dbReference type="Proteomes" id="UP000309601"/>
    </source>
</evidence>
<dbReference type="EMBL" id="SPRC01000005">
    <property type="protein sequence ID" value="TIB81778.1"/>
    <property type="molecule type" value="Genomic_DNA"/>
</dbReference>
<comment type="similarity">
    <text evidence="1">Belongs to the EXO5 family.</text>
</comment>
<dbReference type="Gene3D" id="3.90.320.10">
    <property type="match status" value="1"/>
</dbReference>
<protein>
    <recommendedName>
        <fullName evidence="10">PD-(D/E)XK endonuclease-like domain-containing protein</fullName>
    </recommendedName>
</protein>
<dbReference type="Proteomes" id="UP000310708">
    <property type="component" value="Unassembled WGS sequence"/>
</dbReference>
<dbReference type="GO" id="GO:0005739">
    <property type="term" value="C:mitochondrion"/>
    <property type="evidence" value="ECO:0007669"/>
    <property type="project" value="TreeGrafter"/>
</dbReference>